<protein>
    <recommendedName>
        <fullName evidence="1">GmrSD restriction endonucleases N-terminal domain-containing protein</fullName>
    </recommendedName>
</protein>
<dbReference type="InterPro" id="IPR004919">
    <property type="entry name" value="GmrSD_N"/>
</dbReference>
<dbReference type="RefSeq" id="WP_203956212.1">
    <property type="nucleotide sequence ID" value="NZ_BOOO01000034.1"/>
</dbReference>
<dbReference type="Pfam" id="PF03235">
    <property type="entry name" value="GmrSD_N"/>
    <property type="match status" value="1"/>
</dbReference>
<comment type="caution">
    <text evidence="2">The sequence shown here is derived from an EMBL/GenBank/DDBJ whole genome shotgun (WGS) entry which is preliminary data.</text>
</comment>
<dbReference type="PANTHER" id="PTHR39639:SF1">
    <property type="entry name" value="DUF262 DOMAIN-CONTAINING PROTEIN"/>
    <property type="match status" value="1"/>
</dbReference>
<accession>A0A8J3TXJ0</accession>
<evidence type="ECO:0000313" key="3">
    <source>
        <dbReference type="Proteomes" id="UP000650628"/>
    </source>
</evidence>
<feature type="domain" description="GmrSD restriction endonucleases N-terminal" evidence="1">
    <location>
        <begin position="70"/>
        <end position="202"/>
    </location>
</feature>
<proteinExistence type="predicted"/>
<dbReference type="EMBL" id="BOOO01000034">
    <property type="protein sequence ID" value="GII32309.1"/>
    <property type="molecule type" value="Genomic_DNA"/>
</dbReference>
<evidence type="ECO:0000259" key="1">
    <source>
        <dbReference type="Pfam" id="PF03235"/>
    </source>
</evidence>
<dbReference type="Proteomes" id="UP000650628">
    <property type="component" value="Unassembled WGS sequence"/>
</dbReference>
<reference evidence="2 3" key="1">
    <citation type="submission" date="2021-01" db="EMBL/GenBank/DDBJ databases">
        <title>Whole genome shotgun sequence of Planotetraspora mira NBRC 15435.</title>
        <authorList>
            <person name="Komaki H."/>
            <person name="Tamura T."/>
        </authorList>
    </citation>
    <scope>NUCLEOTIDE SEQUENCE [LARGE SCALE GENOMIC DNA]</scope>
    <source>
        <strain evidence="2 3">NBRC 15435</strain>
    </source>
</reference>
<evidence type="ECO:0000313" key="2">
    <source>
        <dbReference type="EMBL" id="GII32309.1"/>
    </source>
</evidence>
<gene>
    <name evidence="2" type="ORF">Pmi06nite_57510</name>
</gene>
<name>A0A8J3TXJ0_9ACTN</name>
<sequence>MNFLGVALSLSDEPSIEETSEDLDQNVRSQEEMEAVRRRWERAERDLVTQVIDFNIDSIVRFIDEETLDLNAVYQRRDRWELSRKSRLIESFLLNIPVPSIYLNENPDRTYSVIDGKQRLSAIYGFIKGEYPLQGLEVFYEAEGLRFDDLDLTLQRSLSVRASLRAVILLNISDPTIQYDVFHRLNTGGISLNAQEVRNNAYRGPLNDLLNELSEHPQFHNALGIHDKRESSIWRQMRDVELVLRFFALQQANTHRRMSNFDMLNEYMQRSAHLDAGELTKLRESFLSTLDKAQVAFGSLLFRRWDPRTDRIPQMISVAVYDAQMLAIKEFDLSEIASHAREIEQGMRELFLHRDFALPGGTVNRPGITHERVHLIHSMVRRALGR</sequence>
<organism evidence="2 3">
    <name type="scientific">Planotetraspora mira</name>
    <dbReference type="NCBI Taxonomy" id="58121"/>
    <lineage>
        <taxon>Bacteria</taxon>
        <taxon>Bacillati</taxon>
        <taxon>Actinomycetota</taxon>
        <taxon>Actinomycetes</taxon>
        <taxon>Streptosporangiales</taxon>
        <taxon>Streptosporangiaceae</taxon>
        <taxon>Planotetraspora</taxon>
    </lineage>
</organism>
<dbReference type="AlphaFoldDB" id="A0A8J3TXJ0"/>
<keyword evidence="3" id="KW-1185">Reference proteome</keyword>
<dbReference type="PANTHER" id="PTHR39639">
    <property type="entry name" value="CHROMOSOME 16, WHOLE GENOME SHOTGUN SEQUENCE"/>
    <property type="match status" value="1"/>
</dbReference>